<proteinExistence type="predicted"/>
<evidence type="ECO:0000313" key="1">
    <source>
        <dbReference type="EMBL" id="AAT96083.1"/>
    </source>
</evidence>
<dbReference type="AlphaFoldDB" id="I6LCH7"/>
<sequence>MKTCMISGDLFSDSAAEQYPTVNLCDECVAEDAKREGDQHIFERGEYEPDYGETCEWCGKTDEEEALAWVE</sequence>
<protein>
    <submittedName>
        <fullName evidence="1">Uncharacterized protein</fullName>
    </submittedName>
</protein>
<accession>I6LCH7</accession>
<name>I6LCH7_PSEVI</name>
<reference evidence="1" key="1">
    <citation type="journal article" date="2006" name="Proc. Natl. Acad. Sci. U.S.A.">
        <title>Presence/absence polymorphism for alternative pathogenicity islands in Pseudomonas viridiflava, a pathogen of Arabidopsis.</title>
        <authorList>
            <person name="Araki H."/>
            <person name="Tian D."/>
            <person name="Goss E.M."/>
            <person name="Jakob K."/>
            <person name="Halldorsdottir S.S."/>
            <person name="Kreitman M."/>
            <person name="Bergelson J."/>
        </authorList>
    </citation>
    <scope>NUCLEOTIDE SEQUENCE</scope>
    <source>
        <strain evidence="1">ME3.1b</strain>
    </source>
</reference>
<dbReference type="EMBL" id="AY597275">
    <property type="protein sequence ID" value="AAT96083.1"/>
    <property type="molecule type" value="Genomic_DNA"/>
</dbReference>
<organism evidence="1">
    <name type="scientific">Pseudomonas viridiflava</name>
    <name type="common">Phytomonas viridiflava</name>
    <dbReference type="NCBI Taxonomy" id="33069"/>
    <lineage>
        <taxon>Bacteria</taxon>
        <taxon>Pseudomonadati</taxon>
        <taxon>Pseudomonadota</taxon>
        <taxon>Gammaproteobacteria</taxon>
        <taxon>Pseudomonadales</taxon>
        <taxon>Pseudomonadaceae</taxon>
        <taxon>Pseudomonas</taxon>
    </lineage>
</organism>